<dbReference type="Proteomes" id="UP000275579">
    <property type="component" value="Chromosome"/>
</dbReference>
<dbReference type="Pfam" id="PF01040">
    <property type="entry name" value="UbiA"/>
    <property type="match status" value="1"/>
</dbReference>
<keyword evidence="4 6" id="KW-0472">Membrane</keyword>
<evidence type="ECO:0000256" key="4">
    <source>
        <dbReference type="ARBA" id="ARBA00023136"/>
    </source>
</evidence>
<evidence type="ECO:0000256" key="1">
    <source>
        <dbReference type="ARBA" id="ARBA00004141"/>
    </source>
</evidence>
<name>A0A3Q9K8W1_9ACTN</name>
<evidence type="ECO:0000313" key="8">
    <source>
        <dbReference type="Proteomes" id="UP000275579"/>
    </source>
</evidence>
<feature type="compositionally biased region" description="Low complexity" evidence="5">
    <location>
        <begin position="266"/>
        <end position="280"/>
    </location>
</feature>
<evidence type="ECO:0000256" key="5">
    <source>
        <dbReference type="SAM" id="MobiDB-lite"/>
    </source>
</evidence>
<dbReference type="CDD" id="cd13964">
    <property type="entry name" value="PT_UbiA_1"/>
    <property type="match status" value="1"/>
</dbReference>
<dbReference type="NCBIfam" id="NF045897">
    <property type="entry name" value="SCO3242_trans"/>
    <property type="match status" value="1"/>
</dbReference>
<feature type="region of interest" description="Disordered" evidence="5">
    <location>
        <begin position="258"/>
        <end position="280"/>
    </location>
</feature>
<dbReference type="RefSeq" id="WP_127153774.1">
    <property type="nucleotide sequence ID" value="NZ_CP029042.1"/>
</dbReference>
<dbReference type="Gene3D" id="1.10.357.140">
    <property type="entry name" value="UbiA prenyltransferase"/>
    <property type="match status" value="1"/>
</dbReference>
<evidence type="ECO:0000313" key="7">
    <source>
        <dbReference type="EMBL" id="AZS76800.1"/>
    </source>
</evidence>
<dbReference type="PANTHER" id="PTHR42723:SF1">
    <property type="entry name" value="CHLOROPHYLL SYNTHASE, CHLOROPLASTIC"/>
    <property type="match status" value="1"/>
</dbReference>
<dbReference type="InterPro" id="IPR000537">
    <property type="entry name" value="UbiA_prenyltransferase"/>
</dbReference>
<feature type="region of interest" description="Disordered" evidence="5">
    <location>
        <begin position="165"/>
        <end position="200"/>
    </location>
</feature>
<dbReference type="AlphaFoldDB" id="A0A3Q9K8W1"/>
<keyword evidence="3 6" id="KW-1133">Transmembrane helix</keyword>
<dbReference type="GO" id="GO:0016765">
    <property type="term" value="F:transferase activity, transferring alkyl or aryl (other than methyl) groups"/>
    <property type="evidence" value="ECO:0007669"/>
    <property type="project" value="InterPro"/>
</dbReference>
<evidence type="ECO:0000256" key="2">
    <source>
        <dbReference type="ARBA" id="ARBA00022692"/>
    </source>
</evidence>
<gene>
    <name evidence="7" type="ORF">DDE74_32360</name>
</gene>
<proteinExistence type="predicted"/>
<protein>
    <submittedName>
        <fullName evidence="7">Prenyltransferase</fullName>
    </submittedName>
</protein>
<sequence length="361" mass="36244">MNERKAVLRRGARSAVHPRDLIELLRGPAALSVPGDVLVGAAAAGRPVDVRTLGAMASSVCLYWAGMALNDYADAAVDAVERPERPIPSRRVPRRAALALASGLTAAGLGLSVAAGGRRGLVRALPLAAVVWAYDLKLKATPAGPAAMAAARTLDVFMGALPGEPARRASSPVPPGASGPAGQAAPRGGRSAGPMSRHAADRSLWRRAAVPAALIGTHTYTVTALSRHEVAGAPPRLPATTLAVSLTTALAAAGPVPRTASGLLSRTGGATAPRRPGRPAPSAVVASAAVLSYAGAYGSAQVRAVREPSGAHVQRAVTAGILSLIPLQAALAARAGAPAAAAVLGLGHPLARRLARRICPT</sequence>
<reference evidence="7 8" key="1">
    <citation type="submission" date="2018-04" db="EMBL/GenBank/DDBJ databases">
        <title>Complete genome sequences of Streptomyces lydicus strain WYEC and characterization of antagonistic properties of biological control agents.</title>
        <authorList>
            <person name="Mariita R.M."/>
            <person name="Sello J.K."/>
        </authorList>
    </citation>
    <scope>NUCLEOTIDE SEQUENCE [LARGE SCALE GENOMIC DNA]</scope>
    <source>
        <strain evidence="7 8">WYEC 108</strain>
    </source>
</reference>
<dbReference type="PANTHER" id="PTHR42723">
    <property type="entry name" value="CHLOROPHYLL SYNTHASE"/>
    <property type="match status" value="1"/>
</dbReference>
<accession>A0A3Q9K8W1</accession>
<evidence type="ECO:0000256" key="6">
    <source>
        <dbReference type="SAM" id="Phobius"/>
    </source>
</evidence>
<dbReference type="InterPro" id="IPR044878">
    <property type="entry name" value="UbiA_sf"/>
</dbReference>
<dbReference type="GO" id="GO:0016020">
    <property type="term" value="C:membrane"/>
    <property type="evidence" value="ECO:0007669"/>
    <property type="project" value="UniProtKB-SubCell"/>
</dbReference>
<keyword evidence="2 6" id="KW-0812">Transmembrane</keyword>
<dbReference type="InterPro" id="IPR050475">
    <property type="entry name" value="Prenyltransferase_related"/>
</dbReference>
<comment type="subcellular location">
    <subcellularLocation>
        <location evidence="1">Membrane</location>
        <topology evidence="1">Multi-pass membrane protein</topology>
    </subcellularLocation>
</comment>
<feature type="transmembrane region" description="Helical" evidence="6">
    <location>
        <begin position="96"/>
        <end position="117"/>
    </location>
</feature>
<feature type="compositionally biased region" description="Low complexity" evidence="5">
    <location>
        <begin position="178"/>
        <end position="194"/>
    </location>
</feature>
<dbReference type="EMBL" id="CP029042">
    <property type="protein sequence ID" value="AZS76800.1"/>
    <property type="molecule type" value="Genomic_DNA"/>
</dbReference>
<evidence type="ECO:0000256" key="3">
    <source>
        <dbReference type="ARBA" id="ARBA00022989"/>
    </source>
</evidence>
<keyword evidence="7" id="KW-0808">Transferase</keyword>
<organism evidence="7 8">
    <name type="scientific">Streptomyces lydicus</name>
    <dbReference type="NCBI Taxonomy" id="47763"/>
    <lineage>
        <taxon>Bacteria</taxon>
        <taxon>Bacillati</taxon>
        <taxon>Actinomycetota</taxon>
        <taxon>Actinomycetes</taxon>
        <taxon>Kitasatosporales</taxon>
        <taxon>Streptomycetaceae</taxon>
        <taxon>Streptomyces</taxon>
    </lineage>
</organism>